<evidence type="ECO:0000259" key="1">
    <source>
        <dbReference type="Pfam" id="PF12706"/>
    </source>
</evidence>
<dbReference type="InterPro" id="IPR001279">
    <property type="entry name" value="Metallo-B-lactamas"/>
</dbReference>
<dbReference type="AlphaFoldDB" id="A0A840EGS1"/>
<name>A0A840EGS1_9BACT</name>
<dbReference type="PIRSF" id="PIRSF038896">
    <property type="entry name" value="NAPE-PLD"/>
    <property type="match status" value="1"/>
</dbReference>
<comment type="caution">
    <text evidence="2">The sequence shown here is derived from an EMBL/GenBank/DDBJ whole genome shotgun (WGS) entry which is preliminary data.</text>
</comment>
<gene>
    <name evidence="2" type="ORF">GGR28_003640</name>
</gene>
<feature type="domain" description="Metallo-beta-lactamase" evidence="1">
    <location>
        <begin position="118"/>
        <end position="313"/>
    </location>
</feature>
<dbReference type="Gene3D" id="3.60.15.10">
    <property type="entry name" value="Ribonuclease Z/Hydroxyacylglutathione hydrolase-like"/>
    <property type="match status" value="1"/>
</dbReference>
<evidence type="ECO:0000313" key="2">
    <source>
        <dbReference type="EMBL" id="MBB4080999.1"/>
    </source>
</evidence>
<dbReference type="PANTHER" id="PTHR15032:SF4">
    <property type="entry name" value="N-ACYL-PHOSPHATIDYLETHANOLAMINE-HYDROLYZING PHOSPHOLIPASE D"/>
    <property type="match status" value="1"/>
</dbReference>
<evidence type="ECO:0000313" key="3">
    <source>
        <dbReference type="Proteomes" id="UP000576209"/>
    </source>
</evidence>
<dbReference type="Proteomes" id="UP000576209">
    <property type="component" value="Unassembled WGS sequence"/>
</dbReference>
<dbReference type="SUPFAM" id="SSF56281">
    <property type="entry name" value="Metallo-hydrolase/oxidoreductase"/>
    <property type="match status" value="1"/>
</dbReference>
<dbReference type="GO" id="GO:0070290">
    <property type="term" value="F:N-acylphosphatidylethanolamine-specific phospholipase D activity"/>
    <property type="evidence" value="ECO:0007669"/>
    <property type="project" value="InterPro"/>
</dbReference>
<dbReference type="InterPro" id="IPR036866">
    <property type="entry name" value="RibonucZ/Hydroxyglut_hydro"/>
</dbReference>
<sequence>MKPHWLIGLAMLPIGYVARKIRKDPQFGASVAQMAERDYQGTAAWKMGRFRNLDKTRLQEDFRSLMGDLIGYIQAKQTQPTLPLPVAVTDSLLRPDPATDQLTWYGHSAVRLESGGNTVLFDPMLGEWVAPVPFLGHRFPYLDYHPLESIGEIDLIVYSHDHYDHLDYDTLMAVRDRTAAYLVPLGMGAHLRHWGIPDDKITELDWWQSATIGGITYTATPARHFSGRSPSTRNKTLWCSFVIETANHKLYFGGDSGYGQHFREIGRRYGPFDLTMLDSGQYHKRWKNVHMQPEEALKANEELGGRHVMPIHWGGFSLSDHSWYDPIDRIMTADTHQRAISPMIGQRFNVAEAGEYRDHWWEAITVRP</sequence>
<keyword evidence="3" id="KW-1185">Reference proteome</keyword>
<dbReference type="Pfam" id="PF12706">
    <property type="entry name" value="Lactamase_B_2"/>
    <property type="match status" value="1"/>
</dbReference>
<dbReference type="GO" id="GO:0005737">
    <property type="term" value="C:cytoplasm"/>
    <property type="evidence" value="ECO:0007669"/>
    <property type="project" value="TreeGrafter"/>
</dbReference>
<dbReference type="InterPro" id="IPR024884">
    <property type="entry name" value="NAPE-PLD"/>
</dbReference>
<protein>
    <submittedName>
        <fullName evidence="2">L-ascorbate metabolism protein UlaG (Beta-lactamase superfamily)</fullName>
    </submittedName>
</protein>
<organism evidence="2 3">
    <name type="scientific">Neolewinella aquimaris</name>
    <dbReference type="NCBI Taxonomy" id="1835722"/>
    <lineage>
        <taxon>Bacteria</taxon>
        <taxon>Pseudomonadati</taxon>
        <taxon>Bacteroidota</taxon>
        <taxon>Saprospiria</taxon>
        <taxon>Saprospirales</taxon>
        <taxon>Lewinellaceae</taxon>
        <taxon>Neolewinella</taxon>
    </lineage>
</organism>
<accession>A0A840EGS1</accession>
<dbReference type="EMBL" id="JACIFF010000011">
    <property type="protein sequence ID" value="MBB4080999.1"/>
    <property type="molecule type" value="Genomic_DNA"/>
</dbReference>
<dbReference type="PANTHER" id="PTHR15032">
    <property type="entry name" value="N-ACYL-PHOSPHATIDYLETHANOLAMINE-HYDROLYZING PHOSPHOLIPASE D"/>
    <property type="match status" value="1"/>
</dbReference>
<reference evidence="2 3" key="1">
    <citation type="submission" date="2020-08" db="EMBL/GenBank/DDBJ databases">
        <title>Genomic Encyclopedia of Type Strains, Phase IV (KMG-IV): sequencing the most valuable type-strain genomes for metagenomic binning, comparative biology and taxonomic classification.</title>
        <authorList>
            <person name="Goeker M."/>
        </authorList>
    </citation>
    <scope>NUCLEOTIDE SEQUENCE [LARGE SCALE GENOMIC DNA]</scope>
    <source>
        <strain evidence="2 3">DSM 105137</strain>
    </source>
</reference>
<dbReference type="GO" id="GO:0008270">
    <property type="term" value="F:zinc ion binding"/>
    <property type="evidence" value="ECO:0007669"/>
    <property type="project" value="InterPro"/>
</dbReference>
<dbReference type="RefSeq" id="WP_183497226.1">
    <property type="nucleotide sequence ID" value="NZ_JACIFF010000011.1"/>
</dbReference>
<proteinExistence type="predicted"/>